<proteinExistence type="inferred from homology"/>
<comment type="caution">
    <text evidence="7">The sequence shown here is derived from an EMBL/GenBank/DDBJ whole genome shotgun (WGS) entry which is preliminary data.</text>
</comment>
<evidence type="ECO:0000256" key="1">
    <source>
        <dbReference type="ARBA" id="ARBA00004613"/>
    </source>
</evidence>
<protein>
    <recommendedName>
        <fullName evidence="6">S-protein homolog</fullName>
    </recommendedName>
</protein>
<dbReference type="AlphaFoldDB" id="A0A1Q3B732"/>
<keyword evidence="8" id="KW-1185">Reference proteome</keyword>
<evidence type="ECO:0000256" key="5">
    <source>
        <dbReference type="ARBA" id="ARBA00022729"/>
    </source>
</evidence>
<evidence type="ECO:0000256" key="4">
    <source>
        <dbReference type="ARBA" id="ARBA00022525"/>
    </source>
</evidence>
<dbReference type="Proteomes" id="UP000187406">
    <property type="component" value="Unassembled WGS sequence"/>
</dbReference>
<dbReference type="Pfam" id="PF05938">
    <property type="entry name" value="Self-incomp_S1"/>
    <property type="match status" value="2"/>
</dbReference>
<accession>A0A1Q3B732</accession>
<evidence type="ECO:0000256" key="2">
    <source>
        <dbReference type="ARBA" id="ARBA00005581"/>
    </source>
</evidence>
<feature type="non-terminal residue" evidence="7">
    <location>
        <position position="1"/>
    </location>
</feature>
<feature type="signal peptide" evidence="6">
    <location>
        <begin position="1"/>
        <end position="21"/>
    </location>
</feature>
<keyword evidence="5 6" id="KW-0732">Signal</keyword>
<dbReference type="OrthoDB" id="1727555at2759"/>
<comment type="subcellular location">
    <subcellularLocation>
        <location evidence="1 6">Secreted</location>
    </subcellularLocation>
</comment>
<evidence type="ECO:0000313" key="7">
    <source>
        <dbReference type="EMBL" id="GAV63841.1"/>
    </source>
</evidence>
<evidence type="ECO:0000256" key="3">
    <source>
        <dbReference type="ARBA" id="ARBA00022471"/>
    </source>
</evidence>
<dbReference type="PANTHER" id="PTHR31232:SF164">
    <property type="entry name" value="S-PROTEIN HOMOLOG"/>
    <property type="match status" value="1"/>
</dbReference>
<keyword evidence="4 6" id="KW-0964">Secreted</keyword>
<sequence length="235" mass="28066">TVSRFYLCMFLLALYFGSSTCWDFKKYHVRISNYLMGNKKLDVHCKSRDDDLGLHSLYRNDTYDFGFRVNYFGTTLFFCNLWYDDYHVVFDAFVSDDNFILWECGDHNCNWEAQDGGIYLHNYRKNENVLKYKWGNPHTTLDVHCKSRDDDLGLHSLCHFGDTYEFGFHVNFWATTLFFCNFWWNDLHAVFNVFVSSDKFLNGECGGHECNWEAHDDGIYLHNYSINQIVLKYEW</sequence>
<keyword evidence="3 6" id="KW-0713">Self-incompatibility</keyword>
<dbReference type="InterPro" id="IPR010264">
    <property type="entry name" value="Self-incomp_S1"/>
</dbReference>
<evidence type="ECO:0000256" key="6">
    <source>
        <dbReference type="RuleBase" id="RU367044"/>
    </source>
</evidence>
<name>A0A1Q3B732_CEPFO</name>
<dbReference type="GO" id="GO:0005576">
    <property type="term" value="C:extracellular region"/>
    <property type="evidence" value="ECO:0007669"/>
    <property type="project" value="UniProtKB-SubCell"/>
</dbReference>
<comment type="similarity">
    <text evidence="2 6">Belongs to the plant self-incompatibility (S1) protein family.</text>
</comment>
<reference evidence="8" key="1">
    <citation type="submission" date="2016-04" db="EMBL/GenBank/DDBJ databases">
        <title>Cephalotus genome sequencing.</title>
        <authorList>
            <person name="Fukushima K."/>
            <person name="Hasebe M."/>
            <person name="Fang X."/>
        </authorList>
    </citation>
    <scope>NUCLEOTIDE SEQUENCE [LARGE SCALE GENOMIC DNA]</scope>
    <source>
        <strain evidence="8">cv. St1</strain>
    </source>
</reference>
<dbReference type="GO" id="GO:0060320">
    <property type="term" value="P:rejection of self pollen"/>
    <property type="evidence" value="ECO:0007669"/>
    <property type="project" value="UniProtKB-KW"/>
</dbReference>
<evidence type="ECO:0000313" key="8">
    <source>
        <dbReference type="Proteomes" id="UP000187406"/>
    </source>
</evidence>
<organism evidence="7 8">
    <name type="scientific">Cephalotus follicularis</name>
    <name type="common">Albany pitcher plant</name>
    <dbReference type="NCBI Taxonomy" id="3775"/>
    <lineage>
        <taxon>Eukaryota</taxon>
        <taxon>Viridiplantae</taxon>
        <taxon>Streptophyta</taxon>
        <taxon>Embryophyta</taxon>
        <taxon>Tracheophyta</taxon>
        <taxon>Spermatophyta</taxon>
        <taxon>Magnoliopsida</taxon>
        <taxon>eudicotyledons</taxon>
        <taxon>Gunneridae</taxon>
        <taxon>Pentapetalae</taxon>
        <taxon>rosids</taxon>
        <taxon>fabids</taxon>
        <taxon>Oxalidales</taxon>
        <taxon>Cephalotaceae</taxon>
        <taxon>Cephalotus</taxon>
    </lineage>
</organism>
<dbReference type="InParanoid" id="A0A1Q3B732"/>
<dbReference type="PANTHER" id="PTHR31232">
    <property type="match status" value="1"/>
</dbReference>
<dbReference type="EMBL" id="BDDD01000328">
    <property type="protein sequence ID" value="GAV63841.1"/>
    <property type="molecule type" value="Genomic_DNA"/>
</dbReference>
<feature type="chain" id="PRO_5025085987" description="S-protein homolog" evidence="6">
    <location>
        <begin position="22"/>
        <end position="235"/>
    </location>
</feature>
<feature type="non-terminal residue" evidence="7">
    <location>
        <position position="235"/>
    </location>
</feature>
<gene>
    <name evidence="7" type="ORF">CFOL_v3_07359</name>
</gene>